<dbReference type="EC" id="2.4.1.182" evidence="3 11"/>
<keyword evidence="7 12" id="KW-0328">Glycosyltransferase</keyword>
<evidence type="ECO:0000313" key="13">
    <source>
        <dbReference type="Proteomes" id="UP001056381"/>
    </source>
</evidence>
<dbReference type="AlphaFoldDB" id="A0A9Q8TYN3"/>
<dbReference type="GO" id="GO:0009245">
    <property type="term" value="P:lipid A biosynthetic process"/>
    <property type="evidence" value="ECO:0007669"/>
    <property type="project" value="UniProtKB-UniRule"/>
</dbReference>
<dbReference type="GO" id="GO:0008915">
    <property type="term" value="F:lipid-A-disaccharide synthase activity"/>
    <property type="evidence" value="ECO:0007669"/>
    <property type="project" value="UniProtKB-UniRule"/>
</dbReference>
<dbReference type="EMBL" id="CP097966">
    <property type="protein sequence ID" value="URQ63390.1"/>
    <property type="molecule type" value="Genomic_DNA"/>
</dbReference>
<evidence type="ECO:0000256" key="5">
    <source>
        <dbReference type="ARBA" id="ARBA00022516"/>
    </source>
</evidence>
<evidence type="ECO:0000256" key="7">
    <source>
        <dbReference type="ARBA" id="ARBA00022676"/>
    </source>
</evidence>
<evidence type="ECO:0000256" key="1">
    <source>
        <dbReference type="ARBA" id="ARBA00002056"/>
    </source>
</evidence>
<evidence type="ECO:0000256" key="9">
    <source>
        <dbReference type="ARBA" id="ARBA00023098"/>
    </source>
</evidence>
<keyword evidence="8 12" id="KW-0808">Transferase</keyword>
<comment type="function">
    <text evidence="1">Condensation of UDP-2,3-diacylglucosamine and 2,3-diacylglucosamine-1-phosphate to form lipid A disaccharide, a precursor of lipid A, a phosphorylated glycolipid that anchors the lipopolysaccharide to the outer membrane of the cell.</text>
</comment>
<sequence>MSIKVGIVSAEPSGDLLGSKLIEQIKDKFGDIEVIGVGDGDLSHFDTSKNRKIIEVMGFIDPMKNFFNIKKFQKKLIKQFKDKQIDIFIGIDAPDFNFEIHKQLHRENILTVHVVCPSVWAWRKGRAKKFKFVDYMLCLFPFELDYCKEVNKEALCIGHPLLNNKNLYTGDDRDELICLLPGSRKSEIEHHLPVMIKSFKLFSENKKFKAIIPAYDQATLELISAYIKNEAGISAKVVKARDILRKASLAICCSGTATLECMLAEIPTTVVYKTNLINYWIYKILVNAKFVALPNLIAGKQIMRELLQNKMSAENIVADMKNNFENKEKISTELKKASNLLTKPNFSRFLDQINDYCRR</sequence>
<dbReference type="Pfam" id="PF02684">
    <property type="entry name" value="LpxB"/>
    <property type="match status" value="1"/>
</dbReference>
<evidence type="ECO:0000256" key="3">
    <source>
        <dbReference type="ARBA" id="ARBA00012687"/>
    </source>
</evidence>
<comment type="similarity">
    <text evidence="2">Belongs to the LpxB family.</text>
</comment>
<protein>
    <recommendedName>
        <fullName evidence="4 11">Lipid-A-disaccharide synthase</fullName>
        <ecNumber evidence="3 11">2.4.1.182</ecNumber>
    </recommendedName>
</protein>
<reference evidence="12" key="1">
    <citation type="submission" date="2022-05" db="EMBL/GenBank/DDBJ databases">
        <title>Single-amplified genomics reveal most streamlined microbe among free-living bacteria.</title>
        <authorList>
            <person name="Roda-Garcia J."/>
            <person name="Haro-Moreno J.M."/>
            <person name="Rodriguez-Valera F."/>
            <person name="Almagro-Moreno S."/>
            <person name="Lopez-Perez M."/>
        </authorList>
    </citation>
    <scope>NUCLEOTIDE SEQUENCE</scope>
    <source>
        <strain evidence="12">TMED112-D2-2</strain>
    </source>
</reference>
<dbReference type="InterPro" id="IPR003835">
    <property type="entry name" value="Glyco_trans_19"/>
</dbReference>
<keyword evidence="13" id="KW-1185">Reference proteome</keyword>
<evidence type="ECO:0000256" key="6">
    <source>
        <dbReference type="ARBA" id="ARBA00022556"/>
    </source>
</evidence>
<dbReference type="PANTHER" id="PTHR30372">
    <property type="entry name" value="LIPID-A-DISACCHARIDE SYNTHASE"/>
    <property type="match status" value="1"/>
</dbReference>
<comment type="catalytic activity">
    <reaction evidence="10">
        <text>a lipid X + a UDP-2-N,3-O-bis[(3R)-3-hydroxyacyl]-alpha-D-glucosamine = a lipid A disaccharide + UDP + H(+)</text>
        <dbReference type="Rhea" id="RHEA:67828"/>
        <dbReference type="ChEBI" id="CHEBI:15378"/>
        <dbReference type="ChEBI" id="CHEBI:58223"/>
        <dbReference type="ChEBI" id="CHEBI:137748"/>
        <dbReference type="ChEBI" id="CHEBI:176338"/>
        <dbReference type="ChEBI" id="CHEBI:176343"/>
        <dbReference type="EC" id="2.4.1.182"/>
    </reaction>
</comment>
<keyword evidence="9" id="KW-0443">Lipid metabolism</keyword>
<accession>A0A9Q8TYN3</accession>
<dbReference type="PANTHER" id="PTHR30372:SF4">
    <property type="entry name" value="LIPID-A-DISACCHARIDE SYNTHASE, MITOCHONDRIAL-RELATED"/>
    <property type="match status" value="1"/>
</dbReference>
<evidence type="ECO:0000256" key="8">
    <source>
        <dbReference type="ARBA" id="ARBA00022679"/>
    </source>
</evidence>
<proteinExistence type="inferred from homology"/>
<evidence type="ECO:0000256" key="11">
    <source>
        <dbReference type="NCBIfam" id="TIGR00215"/>
    </source>
</evidence>
<evidence type="ECO:0000256" key="10">
    <source>
        <dbReference type="ARBA" id="ARBA00048975"/>
    </source>
</evidence>
<keyword evidence="5" id="KW-0444">Lipid biosynthesis</keyword>
<dbReference type="SUPFAM" id="SSF53756">
    <property type="entry name" value="UDP-Glycosyltransferase/glycogen phosphorylase"/>
    <property type="match status" value="1"/>
</dbReference>
<name>A0A9Q8TYN3_9GAMM</name>
<evidence type="ECO:0000256" key="2">
    <source>
        <dbReference type="ARBA" id="ARBA00007868"/>
    </source>
</evidence>
<keyword evidence="6" id="KW-0441">Lipid A biosynthesis</keyword>
<dbReference type="GO" id="GO:0005543">
    <property type="term" value="F:phospholipid binding"/>
    <property type="evidence" value="ECO:0007669"/>
    <property type="project" value="TreeGrafter"/>
</dbReference>
<organism evidence="12 13">
    <name type="scientific">SAR86 cluster bacterium</name>
    <dbReference type="NCBI Taxonomy" id="2030880"/>
    <lineage>
        <taxon>Bacteria</taxon>
        <taxon>Pseudomonadati</taxon>
        <taxon>Pseudomonadota</taxon>
        <taxon>Gammaproteobacteria</taxon>
        <taxon>SAR86 cluster</taxon>
    </lineage>
</organism>
<evidence type="ECO:0000256" key="4">
    <source>
        <dbReference type="ARBA" id="ARBA00020902"/>
    </source>
</evidence>
<dbReference type="NCBIfam" id="TIGR00215">
    <property type="entry name" value="lpxB"/>
    <property type="match status" value="1"/>
</dbReference>
<dbReference type="GO" id="GO:0016020">
    <property type="term" value="C:membrane"/>
    <property type="evidence" value="ECO:0007669"/>
    <property type="project" value="GOC"/>
</dbReference>
<dbReference type="Proteomes" id="UP001056381">
    <property type="component" value="Chromosome"/>
</dbReference>
<gene>
    <name evidence="12" type="primary">lpxB</name>
    <name evidence="12" type="ORF">M9B40_01115</name>
</gene>
<evidence type="ECO:0000313" key="12">
    <source>
        <dbReference type="EMBL" id="URQ63390.1"/>
    </source>
</evidence>